<evidence type="ECO:0000256" key="1">
    <source>
        <dbReference type="SAM" id="MobiDB-lite"/>
    </source>
</evidence>
<feature type="signal peptide" evidence="2">
    <location>
        <begin position="1"/>
        <end position="29"/>
    </location>
</feature>
<evidence type="ECO:0000313" key="4">
    <source>
        <dbReference type="Proteomes" id="UP000076407"/>
    </source>
</evidence>
<feature type="chain" id="PRO_5008142093" evidence="2">
    <location>
        <begin position="30"/>
        <end position="164"/>
    </location>
</feature>
<reference evidence="3" key="1">
    <citation type="submission" date="2020-05" db="UniProtKB">
        <authorList>
            <consortium name="EnsemblMetazoa"/>
        </authorList>
    </citation>
    <scope>IDENTIFICATION</scope>
    <source>
        <strain evidence="3">SANGQUA</strain>
    </source>
</reference>
<proteinExistence type="predicted"/>
<feature type="compositionally biased region" description="Low complexity" evidence="1">
    <location>
        <begin position="100"/>
        <end position="115"/>
    </location>
</feature>
<name>A0A182WYK1_ANOQN</name>
<dbReference type="VEuPathDB" id="VectorBase:AQUA002612"/>
<organism evidence="3 4">
    <name type="scientific">Anopheles quadriannulatus</name>
    <name type="common">Mosquito</name>
    <dbReference type="NCBI Taxonomy" id="34691"/>
    <lineage>
        <taxon>Eukaryota</taxon>
        <taxon>Metazoa</taxon>
        <taxon>Ecdysozoa</taxon>
        <taxon>Arthropoda</taxon>
        <taxon>Hexapoda</taxon>
        <taxon>Insecta</taxon>
        <taxon>Pterygota</taxon>
        <taxon>Neoptera</taxon>
        <taxon>Endopterygota</taxon>
        <taxon>Diptera</taxon>
        <taxon>Nematocera</taxon>
        <taxon>Culicoidea</taxon>
        <taxon>Culicidae</taxon>
        <taxon>Anophelinae</taxon>
        <taxon>Anopheles</taxon>
    </lineage>
</organism>
<feature type="compositionally biased region" description="Low complexity" evidence="1">
    <location>
        <begin position="73"/>
        <end position="91"/>
    </location>
</feature>
<keyword evidence="4" id="KW-1185">Reference proteome</keyword>
<protein>
    <submittedName>
        <fullName evidence="3">Uncharacterized protein</fullName>
    </submittedName>
</protein>
<accession>A0A182WYK1</accession>
<dbReference type="Proteomes" id="UP000076407">
    <property type="component" value="Unassembled WGS sequence"/>
</dbReference>
<feature type="compositionally biased region" description="Basic and acidic residues" evidence="1">
    <location>
        <begin position="118"/>
        <end position="130"/>
    </location>
</feature>
<dbReference type="AlphaFoldDB" id="A0A182WYK1"/>
<feature type="region of interest" description="Disordered" evidence="1">
    <location>
        <begin position="49"/>
        <end position="130"/>
    </location>
</feature>
<evidence type="ECO:0000256" key="2">
    <source>
        <dbReference type="SAM" id="SignalP"/>
    </source>
</evidence>
<dbReference type="EnsemblMetazoa" id="AQUA002612-RA">
    <property type="protein sequence ID" value="AQUA002612-PA"/>
    <property type="gene ID" value="AQUA002612"/>
</dbReference>
<keyword evidence="2" id="KW-0732">Signal</keyword>
<feature type="compositionally biased region" description="Polar residues" evidence="1">
    <location>
        <begin position="49"/>
        <end position="72"/>
    </location>
</feature>
<evidence type="ECO:0000313" key="3">
    <source>
        <dbReference type="EnsemblMetazoa" id="AQUA002612-PA"/>
    </source>
</evidence>
<sequence>MYSRQLTVCWMVAGVLLLFHGTTVQPVACESETSGGFFAHLWDSIFGSKQQPSPSNNSTAVKNETDSSPYNATTLSTTISSSNTTSVSTESPVENGANDTTTTATVSTSAPTSSSDKITTESDKTGHIHLSDDSSEDFVHVDAIFRGCFYERTVPLFRKGVTYG</sequence>